<protein>
    <submittedName>
        <fullName evidence="1">HpaII family restriction endonuclease</fullName>
    </submittedName>
</protein>
<keyword evidence="1" id="KW-0540">Nuclease</keyword>
<gene>
    <name evidence="1" type="ORF">FYJ84_14020</name>
</gene>
<reference evidence="1 2" key="1">
    <citation type="submission" date="2019-08" db="EMBL/GenBank/DDBJ databases">
        <title>In-depth cultivation of the pig gut microbiome towards novel bacterial diversity and tailored functional studies.</title>
        <authorList>
            <person name="Wylensek D."/>
            <person name="Hitch T.C.A."/>
            <person name="Clavel T."/>
        </authorList>
    </citation>
    <scope>NUCLEOTIDE SEQUENCE [LARGE SCALE GENOMIC DNA]</scope>
    <source>
        <strain evidence="1 2">WCA-693-APC-5D-A</strain>
    </source>
</reference>
<keyword evidence="1" id="KW-0378">Hydrolase</keyword>
<dbReference type="AlphaFoldDB" id="A0A6I2UH34"/>
<keyword evidence="2" id="KW-1185">Reference proteome</keyword>
<dbReference type="GO" id="GO:0004519">
    <property type="term" value="F:endonuclease activity"/>
    <property type="evidence" value="ECO:0007669"/>
    <property type="project" value="UniProtKB-KW"/>
</dbReference>
<evidence type="ECO:0000313" key="2">
    <source>
        <dbReference type="Proteomes" id="UP000433181"/>
    </source>
</evidence>
<dbReference type="Proteomes" id="UP000433181">
    <property type="component" value="Unassembled WGS sequence"/>
</dbReference>
<sequence>MARITGNKGEWSELYVLIYLLAHGKLNAADGKLNKLRDIFFPVLKVFREDVKGEKVEYRLPDPADKRVITIFLNNEQICEISQSDMEREQKALYWSIVNGAGKAFSIDGIEQVMSDLHCSKIKAVNTDKADIVLQLHDINTGYSPICGFSIKSDLGSAPTLLNAGKTTNFLYQVVGIDERSKQEINNISTKSKIRDRINAIYENGGSLIYNSASSAVFNDNLLMIDSRMPEIIGNVLLYSYSTGVTSCKDVLNAIELSNPLGYARNGMYKYKFKKLLCAIALGMMPGTEWDGYDEANGGYIIVTTSGDVVAYHIYNRNSFEDYLLDNTKFERASTSRYEFATLYNKDDSMYINLNLQIRFK</sequence>
<dbReference type="InterPro" id="IPR019062">
    <property type="entry name" value="Restrct_endonuc_II_HpaII"/>
</dbReference>
<comment type="caution">
    <text evidence="1">The sequence shown here is derived from an EMBL/GenBank/DDBJ whole genome shotgun (WGS) entry which is preliminary data.</text>
</comment>
<dbReference type="RefSeq" id="WP_154408241.1">
    <property type="nucleotide sequence ID" value="NZ_VUNR01000054.1"/>
</dbReference>
<accession>A0A6I2UH34</accession>
<dbReference type="Pfam" id="PF09561">
    <property type="entry name" value="RE_HpaII"/>
    <property type="match status" value="1"/>
</dbReference>
<keyword evidence="1" id="KW-0255">Endonuclease</keyword>
<organism evidence="1 2">
    <name type="scientific">Anaerovibrio slackiae</name>
    <dbReference type="NCBI Taxonomy" id="2652309"/>
    <lineage>
        <taxon>Bacteria</taxon>
        <taxon>Bacillati</taxon>
        <taxon>Bacillota</taxon>
        <taxon>Negativicutes</taxon>
        <taxon>Selenomonadales</taxon>
        <taxon>Selenomonadaceae</taxon>
        <taxon>Anaerovibrio</taxon>
    </lineage>
</organism>
<dbReference type="EMBL" id="VUNR01000054">
    <property type="protein sequence ID" value="MSU10077.1"/>
    <property type="molecule type" value="Genomic_DNA"/>
</dbReference>
<name>A0A6I2UH34_9FIRM</name>
<evidence type="ECO:0000313" key="1">
    <source>
        <dbReference type="EMBL" id="MSU10077.1"/>
    </source>
</evidence>
<proteinExistence type="predicted"/>
<dbReference type="GeneID" id="96780046"/>